<dbReference type="EMBL" id="AGNL01047172">
    <property type="protein sequence ID" value="EJK47238.1"/>
    <property type="molecule type" value="Genomic_DNA"/>
</dbReference>
<reference evidence="2 3" key="1">
    <citation type="journal article" date="2012" name="Genome Biol.">
        <title>Genome and low-iron response of an oceanic diatom adapted to chronic iron limitation.</title>
        <authorList>
            <person name="Lommer M."/>
            <person name="Specht M."/>
            <person name="Roy A.S."/>
            <person name="Kraemer L."/>
            <person name="Andreson R."/>
            <person name="Gutowska M.A."/>
            <person name="Wolf J."/>
            <person name="Bergner S.V."/>
            <person name="Schilhabel M.B."/>
            <person name="Klostermeier U.C."/>
            <person name="Beiko R.G."/>
            <person name="Rosenstiel P."/>
            <person name="Hippler M."/>
            <person name="Laroche J."/>
        </authorList>
    </citation>
    <scope>NUCLEOTIDE SEQUENCE [LARGE SCALE GENOMIC DNA]</scope>
    <source>
        <strain evidence="2 3">CCMP1005</strain>
    </source>
</reference>
<evidence type="ECO:0000313" key="3">
    <source>
        <dbReference type="Proteomes" id="UP000266841"/>
    </source>
</evidence>
<dbReference type="Proteomes" id="UP000266841">
    <property type="component" value="Unassembled WGS sequence"/>
</dbReference>
<feature type="non-terminal residue" evidence="2">
    <location>
        <position position="101"/>
    </location>
</feature>
<protein>
    <submittedName>
        <fullName evidence="2">Uncharacterized protein</fullName>
    </submittedName>
</protein>
<evidence type="ECO:0000313" key="2">
    <source>
        <dbReference type="EMBL" id="EJK47238.1"/>
    </source>
</evidence>
<feature type="compositionally biased region" description="Basic and acidic residues" evidence="1">
    <location>
        <begin position="76"/>
        <end position="86"/>
    </location>
</feature>
<evidence type="ECO:0000256" key="1">
    <source>
        <dbReference type="SAM" id="MobiDB-lite"/>
    </source>
</evidence>
<organism evidence="2 3">
    <name type="scientific">Thalassiosira oceanica</name>
    <name type="common">Marine diatom</name>
    <dbReference type="NCBI Taxonomy" id="159749"/>
    <lineage>
        <taxon>Eukaryota</taxon>
        <taxon>Sar</taxon>
        <taxon>Stramenopiles</taxon>
        <taxon>Ochrophyta</taxon>
        <taxon>Bacillariophyta</taxon>
        <taxon>Coscinodiscophyceae</taxon>
        <taxon>Thalassiosirophycidae</taxon>
        <taxon>Thalassiosirales</taxon>
        <taxon>Thalassiosiraceae</taxon>
        <taxon>Thalassiosira</taxon>
    </lineage>
</organism>
<name>K0R357_THAOC</name>
<accession>K0R357</accession>
<sequence>MPSGIPLESSSQGLFAESLISWVFSSARKAIFDPATRCFTRRGDMLLVRLNGMGDGSRPTGQMRGGPNGSMHVRYRPGEHSDHAARSDRRFFPHLFTDPRI</sequence>
<feature type="region of interest" description="Disordered" evidence="1">
    <location>
        <begin position="51"/>
        <end position="86"/>
    </location>
</feature>
<keyword evidence="3" id="KW-1185">Reference proteome</keyword>
<comment type="caution">
    <text evidence="2">The sequence shown here is derived from an EMBL/GenBank/DDBJ whole genome shotgun (WGS) entry which is preliminary data.</text>
</comment>
<gene>
    <name evidence="2" type="ORF">THAOC_34056</name>
</gene>
<proteinExistence type="predicted"/>
<dbReference type="AlphaFoldDB" id="K0R357"/>